<dbReference type="AlphaFoldDB" id="A0A0C9Z0J1"/>
<evidence type="ECO:0000313" key="2">
    <source>
        <dbReference type="Proteomes" id="UP000054018"/>
    </source>
</evidence>
<dbReference type="HOGENOM" id="CLU_3069615_0_0_1"/>
<sequence length="53" mass="5741">MNTITGDGVYGGEAGSFFVQTIRLTLVATSHEMNVALMFSAPSFKMTQNYMAC</sequence>
<reference evidence="2" key="2">
    <citation type="submission" date="2015-01" db="EMBL/GenBank/DDBJ databases">
        <title>Evolutionary Origins and Diversification of the Mycorrhizal Mutualists.</title>
        <authorList>
            <consortium name="DOE Joint Genome Institute"/>
            <consortium name="Mycorrhizal Genomics Consortium"/>
            <person name="Kohler A."/>
            <person name="Kuo A."/>
            <person name="Nagy L.G."/>
            <person name="Floudas D."/>
            <person name="Copeland A."/>
            <person name="Barry K.W."/>
            <person name="Cichocki N."/>
            <person name="Veneault-Fourrey C."/>
            <person name="LaButti K."/>
            <person name="Lindquist E.A."/>
            <person name="Lipzen A."/>
            <person name="Lundell T."/>
            <person name="Morin E."/>
            <person name="Murat C."/>
            <person name="Riley R."/>
            <person name="Ohm R."/>
            <person name="Sun H."/>
            <person name="Tunlid A."/>
            <person name="Henrissat B."/>
            <person name="Grigoriev I.V."/>
            <person name="Hibbett D.S."/>
            <person name="Martin F."/>
        </authorList>
    </citation>
    <scope>NUCLEOTIDE SEQUENCE [LARGE SCALE GENOMIC DNA]</scope>
    <source>
        <strain evidence="2">441</strain>
    </source>
</reference>
<name>A0A0C9Z0J1_9AGAM</name>
<proteinExistence type="predicted"/>
<dbReference type="EMBL" id="KN833738">
    <property type="protein sequence ID" value="KIK22536.1"/>
    <property type="molecule type" value="Genomic_DNA"/>
</dbReference>
<reference evidence="1 2" key="1">
    <citation type="submission" date="2014-04" db="EMBL/GenBank/DDBJ databases">
        <authorList>
            <consortium name="DOE Joint Genome Institute"/>
            <person name="Kuo A."/>
            <person name="Kohler A."/>
            <person name="Costa M.D."/>
            <person name="Nagy L.G."/>
            <person name="Floudas D."/>
            <person name="Copeland A."/>
            <person name="Barry K.W."/>
            <person name="Cichocki N."/>
            <person name="Veneault-Fourrey C."/>
            <person name="LaButti K."/>
            <person name="Lindquist E.A."/>
            <person name="Lipzen A."/>
            <person name="Lundell T."/>
            <person name="Morin E."/>
            <person name="Murat C."/>
            <person name="Sun H."/>
            <person name="Tunlid A."/>
            <person name="Henrissat B."/>
            <person name="Grigoriev I.V."/>
            <person name="Hibbett D.S."/>
            <person name="Martin F."/>
            <person name="Nordberg H.P."/>
            <person name="Cantor M.N."/>
            <person name="Hua S.X."/>
        </authorList>
    </citation>
    <scope>NUCLEOTIDE SEQUENCE [LARGE SCALE GENOMIC DNA]</scope>
    <source>
        <strain evidence="1 2">441</strain>
    </source>
</reference>
<evidence type="ECO:0000313" key="1">
    <source>
        <dbReference type="EMBL" id="KIK22536.1"/>
    </source>
</evidence>
<keyword evidence="2" id="KW-1185">Reference proteome</keyword>
<protein>
    <submittedName>
        <fullName evidence="1">Uncharacterized protein</fullName>
    </submittedName>
</protein>
<organism evidence="1 2">
    <name type="scientific">Pisolithus microcarpus 441</name>
    <dbReference type="NCBI Taxonomy" id="765257"/>
    <lineage>
        <taxon>Eukaryota</taxon>
        <taxon>Fungi</taxon>
        <taxon>Dikarya</taxon>
        <taxon>Basidiomycota</taxon>
        <taxon>Agaricomycotina</taxon>
        <taxon>Agaricomycetes</taxon>
        <taxon>Agaricomycetidae</taxon>
        <taxon>Boletales</taxon>
        <taxon>Sclerodermatineae</taxon>
        <taxon>Pisolithaceae</taxon>
        <taxon>Pisolithus</taxon>
    </lineage>
</organism>
<dbReference type="Proteomes" id="UP000054018">
    <property type="component" value="Unassembled WGS sequence"/>
</dbReference>
<accession>A0A0C9Z0J1</accession>
<gene>
    <name evidence="1" type="ORF">PISMIDRAFT_680113</name>
</gene>